<dbReference type="Gene3D" id="3.30.160.60">
    <property type="entry name" value="Classic Zinc Finger"/>
    <property type="match status" value="1"/>
</dbReference>
<proteinExistence type="predicted"/>
<keyword evidence="1" id="KW-0863">Zinc-finger</keyword>
<feature type="region of interest" description="Disordered" evidence="2">
    <location>
        <begin position="27"/>
        <end position="50"/>
    </location>
</feature>
<feature type="compositionally biased region" description="Gly residues" evidence="2">
    <location>
        <begin position="144"/>
        <end position="156"/>
    </location>
</feature>
<evidence type="ECO:0000259" key="3">
    <source>
        <dbReference type="PROSITE" id="PS50157"/>
    </source>
</evidence>
<evidence type="ECO:0000256" key="2">
    <source>
        <dbReference type="SAM" id="MobiDB-lite"/>
    </source>
</evidence>
<feature type="compositionally biased region" description="Low complexity" evidence="2">
    <location>
        <begin position="122"/>
        <end position="132"/>
    </location>
</feature>
<dbReference type="GO" id="GO:0008270">
    <property type="term" value="F:zinc ion binding"/>
    <property type="evidence" value="ECO:0007669"/>
    <property type="project" value="UniProtKB-KW"/>
</dbReference>
<dbReference type="PROSITE" id="PS00028">
    <property type="entry name" value="ZINC_FINGER_C2H2_1"/>
    <property type="match status" value="2"/>
</dbReference>
<dbReference type="PROSITE" id="PS50157">
    <property type="entry name" value="ZINC_FINGER_C2H2_2"/>
    <property type="match status" value="2"/>
</dbReference>
<protein>
    <recommendedName>
        <fullName evidence="3">C2H2-type domain-containing protein</fullName>
    </recommendedName>
</protein>
<dbReference type="SUPFAM" id="SSF57667">
    <property type="entry name" value="beta-beta-alpha zinc fingers"/>
    <property type="match status" value="1"/>
</dbReference>
<gene>
    <name evidence="4" type="ORF">RDWZM_007915</name>
</gene>
<dbReference type="GO" id="GO:0000981">
    <property type="term" value="F:DNA-binding transcription factor activity, RNA polymerase II-specific"/>
    <property type="evidence" value="ECO:0007669"/>
    <property type="project" value="TreeGrafter"/>
</dbReference>
<dbReference type="Proteomes" id="UP001142055">
    <property type="component" value="Chromosome 3"/>
</dbReference>
<feature type="compositionally biased region" description="Gly residues" evidence="2">
    <location>
        <begin position="38"/>
        <end position="47"/>
    </location>
</feature>
<accession>A0A9Q0RIE4</accession>
<evidence type="ECO:0000313" key="5">
    <source>
        <dbReference type="Proteomes" id="UP001142055"/>
    </source>
</evidence>
<dbReference type="InterPro" id="IPR050457">
    <property type="entry name" value="ZnFinger_BTB_dom_contain"/>
</dbReference>
<dbReference type="InterPro" id="IPR036236">
    <property type="entry name" value="Znf_C2H2_sf"/>
</dbReference>
<dbReference type="EMBL" id="JAPWDV010000003">
    <property type="protein sequence ID" value="KAJ6216758.1"/>
    <property type="molecule type" value="Genomic_DNA"/>
</dbReference>
<reference evidence="4" key="1">
    <citation type="submission" date="2022-12" db="EMBL/GenBank/DDBJ databases">
        <title>Genome assemblies of Blomia tropicalis.</title>
        <authorList>
            <person name="Cui Y."/>
        </authorList>
    </citation>
    <scope>NUCLEOTIDE SEQUENCE</scope>
    <source>
        <tissue evidence="4">Adult mites</tissue>
    </source>
</reference>
<dbReference type="PANTHER" id="PTHR46105">
    <property type="entry name" value="AGAP004733-PA"/>
    <property type="match status" value="1"/>
</dbReference>
<dbReference type="AlphaFoldDB" id="A0A9Q0RIE4"/>
<feature type="domain" description="C2H2-type" evidence="3">
    <location>
        <begin position="273"/>
        <end position="301"/>
    </location>
</feature>
<dbReference type="PANTHER" id="PTHR46105:SF28">
    <property type="entry name" value="ZINC FINGER PROTEIN 37-LIKE"/>
    <property type="match status" value="1"/>
</dbReference>
<comment type="caution">
    <text evidence="4">The sequence shown here is derived from an EMBL/GenBank/DDBJ whole genome shotgun (WGS) entry which is preliminary data.</text>
</comment>
<keyword evidence="1" id="KW-0479">Metal-binding</keyword>
<dbReference type="Pfam" id="PF00096">
    <property type="entry name" value="zf-C2H2"/>
    <property type="match status" value="1"/>
</dbReference>
<feature type="region of interest" description="Disordered" evidence="2">
    <location>
        <begin position="110"/>
        <end position="186"/>
    </location>
</feature>
<sequence length="325" mass="33452">MLDREMNGSDCGTSSLYGGNRAMSDIDSSGMASSPFGGDPGSPGPGSGAEVASNQYLAFMAQRFRKRKRKHHGTIGKNGGSAIALANMLGQNGGTNFASAMAAAAAAVASGANGGSNGMNGGNTKSSTNGLSPTKKAILNHNGGSSGSVGGNGNNGGSADPDDNGESGDEADSNMGNESLMMGDSDDEFYTDVKPIVSLDESPSPTNSNMDDSYSNSFVAPILENSLSGISPGSQLPNSSTKMCVCHLCHLTFTAYSSLRRHMTRHYADRERYECDICLKSYSRKDYLKEHKKLKHSDVAKVMSSQKSAKVVAAAAAAAAAAGSV</sequence>
<organism evidence="4 5">
    <name type="scientific">Blomia tropicalis</name>
    <name type="common">Mite</name>
    <dbReference type="NCBI Taxonomy" id="40697"/>
    <lineage>
        <taxon>Eukaryota</taxon>
        <taxon>Metazoa</taxon>
        <taxon>Ecdysozoa</taxon>
        <taxon>Arthropoda</taxon>
        <taxon>Chelicerata</taxon>
        <taxon>Arachnida</taxon>
        <taxon>Acari</taxon>
        <taxon>Acariformes</taxon>
        <taxon>Sarcoptiformes</taxon>
        <taxon>Astigmata</taxon>
        <taxon>Glycyphagoidea</taxon>
        <taxon>Echimyopodidae</taxon>
        <taxon>Blomia</taxon>
    </lineage>
</organism>
<dbReference type="SMART" id="SM00355">
    <property type="entry name" value="ZnF_C2H2"/>
    <property type="match status" value="2"/>
</dbReference>
<evidence type="ECO:0000313" key="4">
    <source>
        <dbReference type="EMBL" id="KAJ6216758.1"/>
    </source>
</evidence>
<dbReference type="Pfam" id="PF13912">
    <property type="entry name" value="zf-C2H2_6"/>
    <property type="match status" value="1"/>
</dbReference>
<keyword evidence="5" id="KW-1185">Reference proteome</keyword>
<name>A0A9Q0RIE4_BLOTA</name>
<dbReference type="GO" id="GO:0000978">
    <property type="term" value="F:RNA polymerase II cis-regulatory region sequence-specific DNA binding"/>
    <property type="evidence" value="ECO:0007669"/>
    <property type="project" value="TreeGrafter"/>
</dbReference>
<feature type="domain" description="C2H2-type" evidence="3">
    <location>
        <begin position="244"/>
        <end position="271"/>
    </location>
</feature>
<evidence type="ECO:0000256" key="1">
    <source>
        <dbReference type="PROSITE-ProRule" id="PRU00042"/>
    </source>
</evidence>
<feature type="compositionally biased region" description="Acidic residues" evidence="2">
    <location>
        <begin position="160"/>
        <end position="172"/>
    </location>
</feature>
<dbReference type="InterPro" id="IPR013087">
    <property type="entry name" value="Znf_C2H2_type"/>
</dbReference>
<feature type="compositionally biased region" description="Gly residues" evidence="2">
    <location>
        <begin position="112"/>
        <end position="121"/>
    </location>
</feature>
<keyword evidence="1" id="KW-0862">Zinc</keyword>